<dbReference type="Proteomes" id="UP000193411">
    <property type="component" value="Unassembled WGS sequence"/>
</dbReference>
<protein>
    <submittedName>
        <fullName evidence="3">Armadillo-type protein</fullName>
    </submittedName>
</protein>
<dbReference type="InterPro" id="IPR016024">
    <property type="entry name" value="ARM-type_fold"/>
</dbReference>
<name>A0A1Y2HEA8_9FUNG</name>
<comment type="caution">
    <text evidence="3">The sequence shown here is derived from an EMBL/GenBank/DDBJ whole genome shotgun (WGS) entry which is preliminary data.</text>
</comment>
<dbReference type="STRING" id="765915.A0A1Y2HEA8"/>
<feature type="domain" description="Protein kinase" evidence="2">
    <location>
        <begin position="27"/>
        <end position="293"/>
    </location>
</feature>
<dbReference type="PANTHER" id="PTHR12984">
    <property type="entry name" value="SCY1-RELATED S/T PROTEIN KINASE-LIKE"/>
    <property type="match status" value="1"/>
</dbReference>
<dbReference type="AlphaFoldDB" id="A0A1Y2HEA8"/>
<keyword evidence="4" id="KW-1185">Reference proteome</keyword>
<feature type="compositionally biased region" description="Basic and acidic residues" evidence="1">
    <location>
        <begin position="818"/>
        <end position="832"/>
    </location>
</feature>
<dbReference type="GO" id="GO:0004672">
    <property type="term" value="F:protein kinase activity"/>
    <property type="evidence" value="ECO:0007669"/>
    <property type="project" value="InterPro"/>
</dbReference>
<dbReference type="Gene3D" id="1.25.10.10">
    <property type="entry name" value="Leucine-rich Repeat Variant"/>
    <property type="match status" value="1"/>
</dbReference>
<gene>
    <name evidence="3" type="ORF">BCR44DRAFT_35051</name>
</gene>
<feature type="region of interest" description="Disordered" evidence="1">
    <location>
        <begin position="580"/>
        <end position="600"/>
    </location>
</feature>
<evidence type="ECO:0000313" key="3">
    <source>
        <dbReference type="EMBL" id="ORZ32918.1"/>
    </source>
</evidence>
<dbReference type="GO" id="GO:0005737">
    <property type="term" value="C:cytoplasm"/>
    <property type="evidence" value="ECO:0007669"/>
    <property type="project" value="TreeGrafter"/>
</dbReference>
<dbReference type="InterPro" id="IPR011009">
    <property type="entry name" value="Kinase-like_dom_sf"/>
</dbReference>
<reference evidence="3 4" key="1">
    <citation type="submission" date="2016-07" db="EMBL/GenBank/DDBJ databases">
        <title>Pervasive Adenine N6-methylation of Active Genes in Fungi.</title>
        <authorList>
            <consortium name="DOE Joint Genome Institute"/>
            <person name="Mondo S.J."/>
            <person name="Dannebaum R.O."/>
            <person name="Kuo R.C."/>
            <person name="Labutti K."/>
            <person name="Haridas S."/>
            <person name="Kuo A."/>
            <person name="Salamov A."/>
            <person name="Ahrendt S.R."/>
            <person name="Lipzen A."/>
            <person name="Sullivan W."/>
            <person name="Andreopoulos W.B."/>
            <person name="Clum A."/>
            <person name="Lindquist E."/>
            <person name="Daum C."/>
            <person name="Ramamoorthy G.K."/>
            <person name="Gryganskyi A."/>
            <person name="Culley D."/>
            <person name="Magnuson J.K."/>
            <person name="James T.Y."/>
            <person name="O'Malley M.A."/>
            <person name="Stajich J.E."/>
            <person name="Spatafora J.W."/>
            <person name="Visel A."/>
            <person name="Grigoriev I.V."/>
        </authorList>
    </citation>
    <scope>NUCLEOTIDE SEQUENCE [LARGE SCALE GENOMIC DNA]</scope>
    <source>
        <strain evidence="3 4">PL171</strain>
    </source>
</reference>
<evidence type="ECO:0000259" key="2">
    <source>
        <dbReference type="PROSITE" id="PS50011"/>
    </source>
</evidence>
<evidence type="ECO:0000313" key="4">
    <source>
        <dbReference type="Proteomes" id="UP000193411"/>
    </source>
</evidence>
<feature type="region of interest" description="Disordered" evidence="1">
    <location>
        <begin position="696"/>
        <end position="832"/>
    </location>
</feature>
<dbReference type="OrthoDB" id="447103at2759"/>
<dbReference type="GO" id="GO:0005524">
    <property type="term" value="F:ATP binding"/>
    <property type="evidence" value="ECO:0007669"/>
    <property type="project" value="InterPro"/>
</dbReference>
<accession>A0A1Y2HEA8</accession>
<dbReference type="SUPFAM" id="SSF48371">
    <property type="entry name" value="ARM repeat"/>
    <property type="match status" value="1"/>
</dbReference>
<evidence type="ECO:0000256" key="1">
    <source>
        <dbReference type="SAM" id="MobiDB-lite"/>
    </source>
</evidence>
<feature type="region of interest" description="Disordered" evidence="1">
    <location>
        <begin position="616"/>
        <end position="668"/>
    </location>
</feature>
<dbReference type="Gene3D" id="3.30.200.20">
    <property type="entry name" value="Phosphorylase Kinase, domain 1"/>
    <property type="match status" value="1"/>
</dbReference>
<sequence>MASIVSSFIRSTVSRTFGPGAHLPNVSLGDKVPNPGSYGDLWTSVYNGHLRDDATTQATIFHFDPSAHPRGKDLAPLAQNALKRFKTIRHPDVLRYLDGTATDSGHVYIVTDRVSPCSLAGGVDERLLVLGLYKIATALQFLHRDCKLAHGNLNPKSIYVTPAGEWRLGGLELVTAASDTFTPGAHLLQQPYRDPSPSSHGIALDMFLLGSLIQAAIPSTSPVAPDLHRYMQMMLVPEPTRRPGDLAAFLHCATFGASALVSVCSSMENMAMLDERERNALIERVAVAVDEFPVEFSKFKVLPILLTSLEHGTVAPKTLAPIFKIAAHLSSTEFATLLNPSLVKLFSLTDRAVRLTLLEVLPLFVSRLDKKLVDKLFPHIALGFADTAPIIREHTVRAMVLLAPVMSSSLVNGDVLRHLGKAQTDSEPGIRTNATVCLAKVAPHLSTSMRGKVLIPGLTRALADTFPPARVAGLNGLVVSLEYFSAPDMAAKVLPAVAPLMLDSEKTARNLAFQIADAVLVVVRDAAAKMPETGIPVGSPAEGALDDKSRDASLAMAVAVGQAEVVSRVPGSGAVLAAATATTTTTTTTPGTSSVGASRVGSGSSLANAFAAPMATSSSSAVPHKQPASTGGDDWDGWGDSLGSTLPTTTSSTLTPTPAPATSNTASSSMGLDAWGPLAAKPAATNPAAVNAFASAFGSPSSSSPSPKPAAAAASHAFPAAPQWSLPPPPPGGAKSSASPFGGSGAASASNPWNAFGSSSSPSPALSSTSSSAWPPAAAGGGGAAAFPPMKPMTPVAASGGMGGFPSLVPTPATANAKTEEAKADDGWGDWK</sequence>
<feature type="compositionally biased region" description="Low complexity" evidence="1">
    <location>
        <begin position="733"/>
        <end position="778"/>
    </location>
</feature>
<dbReference type="SUPFAM" id="SSF56112">
    <property type="entry name" value="Protein kinase-like (PK-like)"/>
    <property type="match status" value="1"/>
</dbReference>
<dbReference type="GO" id="GO:0006409">
    <property type="term" value="P:tRNA export from nucleus"/>
    <property type="evidence" value="ECO:0007669"/>
    <property type="project" value="TreeGrafter"/>
</dbReference>
<feature type="compositionally biased region" description="Low complexity" evidence="1">
    <location>
        <begin position="638"/>
        <end position="668"/>
    </location>
</feature>
<dbReference type="EMBL" id="MCFL01000040">
    <property type="protein sequence ID" value="ORZ32918.1"/>
    <property type="molecule type" value="Genomic_DNA"/>
</dbReference>
<dbReference type="InterPro" id="IPR051177">
    <property type="entry name" value="CIK-Related_Protein"/>
</dbReference>
<dbReference type="PROSITE" id="PS50011">
    <property type="entry name" value="PROTEIN_KINASE_DOM"/>
    <property type="match status" value="1"/>
</dbReference>
<organism evidence="3 4">
    <name type="scientific">Catenaria anguillulae PL171</name>
    <dbReference type="NCBI Taxonomy" id="765915"/>
    <lineage>
        <taxon>Eukaryota</taxon>
        <taxon>Fungi</taxon>
        <taxon>Fungi incertae sedis</taxon>
        <taxon>Blastocladiomycota</taxon>
        <taxon>Blastocladiomycetes</taxon>
        <taxon>Blastocladiales</taxon>
        <taxon>Catenariaceae</taxon>
        <taxon>Catenaria</taxon>
    </lineage>
</organism>
<dbReference type="InterPro" id="IPR011989">
    <property type="entry name" value="ARM-like"/>
</dbReference>
<proteinExistence type="predicted"/>
<feature type="compositionally biased region" description="Low complexity" evidence="1">
    <location>
        <begin position="696"/>
        <end position="724"/>
    </location>
</feature>
<dbReference type="Gene3D" id="1.10.510.10">
    <property type="entry name" value="Transferase(Phosphotransferase) domain 1"/>
    <property type="match status" value="1"/>
</dbReference>
<dbReference type="InterPro" id="IPR000719">
    <property type="entry name" value="Prot_kinase_dom"/>
</dbReference>
<dbReference type="PANTHER" id="PTHR12984:SF3">
    <property type="entry name" value="N-TERMINAL KINASE-LIKE PROTEIN"/>
    <property type="match status" value="1"/>
</dbReference>